<comment type="caution">
    <text evidence="1">The sequence shown here is derived from an EMBL/GenBank/DDBJ whole genome shotgun (WGS) entry which is preliminary data.</text>
</comment>
<accession>A0A2I0LAH0</accession>
<keyword evidence="2" id="KW-1185">Reference proteome</keyword>
<proteinExistence type="predicted"/>
<protein>
    <submittedName>
        <fullName evidence="1">Uncharacterized protein</fullName>
    </submittedName>
</protein>
<gene>
    <name evidence="1" type="ORF">CRG98_001914</name>
</gene>
<evidence type="ECO:0000313" key="2">
    <source>
        <dbReference type="Proteomes" id="UP000233551"/>
    </source>
</evidence>
<name>A0A2I0LAH0_PUNGR</name>
<sequence length="75" mass="8201">MLAKLGRTDWVEIRWGWTRPSRPTPDRTAGPSGLLLGRANGLPLLSRADYWTGAKLGRKVGLGRAATCAGLERRD</sequence>
<dbReference type="Proteomes" id="UP000233551">
    <property type="component" value="Unassembled WGS sequence"/>
</dbReference>
<evidence type="ECO:0000313" key="1">
    <source>
        <dbReference type="EMBL" id="PKI77684.1"/>
    </source>
</evidence>
<dbReference type="EMBL" id="PGOL01000081">
    <property type="protein sequence ID" value="PKI77684.1"/>
    <property type="molecule type" value="Genomic_DNA"/>
</dbReference>
<dbReference type="AlphaFoldDB" id="A0A2I0LAH0"/>
<reference evidence="1 2" key="1">
    <citation type="submission" date="2017-11" db="EMBL/GenBank/DDBJ databases">
        <title>De-novo sequencing of pomegranate (Punica granatum L.) genome.</title>
        <authorList>
            <person name="Akparov Z."/>
            <person name="Amiraslanov A."/>
            <person name="Hajiyeva S."/>
            <person name="Abbasov M."/>
            <person name="Kaur K."/>
            <person name="Hamwieh A."/>
            <person name="Solovyev V."/>
            <person name="Salamov A."/>
            <person name="Braich B."/>
            <person name="Kosarev P."/>
            <person name="Mahmoud A."/>
            <person name="Hajiyev E."/>
            <person name="Babayeva S."/>
            <person name="Izzatullayeva V."/>
            <person name="Mammadov A."/>
            <person name="Mammadov A."/>
            <person name="Sharifova S."/>
            <person name="Ojaghi J."/>
            <person name="Eynullazada K."/>
            <person name="Bayramov B."/>
            <person name="Abdulazimova A."/>
            <person name="Shahmuradov I."/>
        </authorList>
    </citation>
    <scope>NUCLEOTIDE SEQUENCE [LARGE SCALE GENOMIC DNA]</scope>
    <source>
        <strain evidence="2">cv. AG2017</strain>
        <tissue evidence="1">Leaf</tissue>
    </source>
</reference>
<organism evidence="1 2">
    <name type="scientific">Punica granatum</name>
    <name type="common">Pomegranate</name>
    <dbReference type="NCBI Taxonomy" id="22663"/>
    <lineage>
        <taxon>Eukaryota</taxon>
        <taxon>Viridiplantae</taxon>
        <taxon>Streptophyta</taxon>
        <taxon>Embryophyta</taxon>
        <taxon>Tracheophyta</taxon>
        <taxon>Spermatophyta</taxon>
        <taxon>Magnoliopsida</taxon>
        <taxon>eudicotyledons</taxon>
        <taxon>Gunneridae</taxon>
        <taxon>Pentapetalae</taxon>
        <taxon>rosids</taxon>
        <taxon>malvids</taxon>
        <taxon>Myrtales</taxon>
        <taxon>Lythraceae</taxon>
        <taxon>Punica</taxon>
    </lineage>
</organism>